<evidence type="ECO:0000256" key="3">
    <source>
        <dbReference type="RuleBase" id="RU362132"/>
    </source>
</evidence>
<dbReference type="SUPFAM" id="SSF52467">
    <property type="entry name" value="DHS-like NAD/FAD-binding domain"/>
    <property type="match status" value="1"/>
</dbReference>
<dbReference type="GO" id="GO:0005948">
    <property type="term" value="C:acetolactate synthase complex"/>
    <property type="evidence" value="ECO:0007669"/>
    <property type="project" value="TreeGrafter"/>
</dbReference>
<feature type="domain" description="Thiamine pyrophosphate enzyme N-terminal TPP-binding" evidence="6">
    <location>
        <begin position="37"/>
        <end position="143"/>
    </location>
</feature>
<dbReference type="RefSeq" id="WP_115689866.1">
    <property type="nucleotide sequence ID" value="NZ_CP031417.1"/>
</dbReference>
<feature type="domain" description="Thiamine pyrophosphate enzyme central" evidence="4">
    <location>
        <begin position="234"/>
        <end position="346"/>
    </location>
</feature>
<keyword evidence="8" id="KW-1185">Reference proteome</keyword>
<dbReference type="Pfam" id="PF02776">
    <property type="entry name" value="TPP_enzyme_N"/>
    <property type="match status" value="1"/>
</dbReference>
<dbReference type="EMBL" id="CP031417">
    <property type="protein sequence ID" value="AXK80326.1"/>
    <property type="molecule type" value="Genomic_DNA"/>
</dbReference>
<accession>A0A345ZTS9</accession>
<dbReference type="OrthoDB" id="7534569at2"/>
<keyword evidence="2 3" id="KW-0786">Thiamine pyrophosphate</keyword>
<dbReference type="GO" id="GO:0003984">
    <property type="term" value="F:acetolactate synthase activity"/>
    <property type="evidence" value="ECO:0007669"/>
    <property type="project" value="TreeGrafter"/>
</dbReference>
<dbReference type="InterPro" id="IPR029035">
    <property type="entry name" value="DHS-like_NAD/FAD-binding_dom"/>
</dbReference>
<dbReference type="InterPro" id="IPR012001">
    <property type="entry name" value="Thiamin_PyroP_enz_TPP-bd_dom"/>
</dbReference>
<gene>
    <name evidence="7" type="ORF">DW352_07230</name>
</gene>
<dbReference type="GO" id="GO:0009099">
    <property type="term" value="P:L-valine biosynthetic process"/>
    <property type="evidence" value="ECO:0007669"/>
    <property type="project" value="TreeGrafter"/>
</dbReference>
<dbReference type="PANTHER" id="PTHR18968">
    <property type="entry name" value="THIAMINE PYROPHOSPHATE ENZYMES"/>
    <property type="match status" value="1"/>
</dbReference>
<dbReference type="AlphaFoldDB" id="A0A345ZTS9"/>
<evidence type="ECO:0000313" key="8">
    <source>
        <dbReference type="Proteomes" id="UP000254889"/>
    </source>
</evidence>
<dbReference type="PANTHER" id="PTHR18968:SF167">
    <property type="entry name" value="ACETOLACTATE SYNTHASE LARGE SUBUNIT ILVB2-RELATED"/>
    <property type="match status" value="1"/>
</dbReference>
<dbReference type="GO" id="GO:0030976">
    <property type="term" value="F:thiamine pyrophosphate binding"/>
    <property type="evidence" value="ECO:0007669"/>
    <property type="project" value="InterPro"/>
</dbReference>
<comment type="similarity">
    <text evidence="1 3">Belongs to the TPP enzyme family.</text>
</comment>
<evidence type="ECO:0000259" key="5">
    <source>
        <dbReference type="Pfam" id="PF02775"/>
    </source>
</evidence>
<evidence type="ECO:0000259" key="6">
    <source>
        <dbReference type="Pfam" id="PF02776"/>
    </source>
</evidence>
<dbReference type="InterPro" id="IPR029061">
    <property type="entry name" value="THDP-binding"/>
</dbReference>
<dbReference type="Pfam" id="PF00205">
    <property type="entry name" value="TPP_enzyme_M"/>
    <property type="match status" value="1"/>
</dbReference>
<evidence type="ECO:0000256" key="2">
    <source>
        <dbReference type="ARBA" id="ARBA00023052"/>
    </source>
</evidence>
<dbReference type="Proteomes" id="UP000254889">
    <property type="component" value="Chromosome"/>
</dbReference>
<evidence type="ECO:0000313" key="7">
    <source>
        <dbReference type="EMBL" id="AXK80326.1"/>
    </source>
</evidence>
<name>A0A345ZTS9_9HYPH</name>
<dbReference type="GO" id="GO:0050660">
    <property type="term" value="F:flavin adenine dinucleotide binding"/>
    <property type="evidence" value="ECO:0007669"/>
    <property type="project" value="TreeGrafter"/>
</dbReference>
<dbReference type="GO" id="GO:0000287">
    <property type="term" value="F:magnesium ion binding"/>
    <property type="evidence" value="ECO:0007669"/>
    <property type="project" value="InterPro"/>
</dbReference>
<dbReference type="CDD" id="cd07035">
    <property type="entry name" value="TPP_PYR_POX_like"/>
    <property type="match status" value="1"/>
</dbReference>
<dbReference type="GO" id="GO:0009097">
    <property type="term" value="P:isoleucine biosynthetic process"/>
    <property type="evidence" value="ECO:0007669"/>
    <property type="project" value="TreeGrafter"/>
</dbReference>
<evidence type="ECO:0000259" key="4">
    <source>
        <dbReference type="Pfam" id="PF00205"/>
    </source>
</evidence>
<protein>
    <submittedName>
        <fullName evidence="7">Thiamine pyrophosphate-binding protein</fullName>
    </submittedName>
</protein>
<organism evidence="7 8">
    <name type="scientific">Pseudolabrys taiwanensis</name>
    <dbReference type="NCBI Taxonomy" id="331696"/>
    <lineage>
        <taxon>Bacteria</taxon>
        <taxon>Pseudomonadati</taxon>
        <taxon>Pseudomonadota</taxon>
        <taxon>Alphaproteobacteria</taxon>
        <taxon>Hyphomicrobiales</taxon>
        <taxon>Xanthobacteraceae</taxon>
        <taxon>Pseudolabrys</taxon>
    </lineage>
</organism>
<proteinExistence type="inferred from homology"/>
<dbReference type="Gene3D" id="3.40.50.970">
    <property type="match status" value="2"/>
</dbReference>
<dbReference type="Pfam" id="PF02775">
    <property type="entry name" value="TPP_enzyme_C"/>
    <property type="match status" value="1"/>
</dbReference>
<evidence type="ECO:0000256" key="1">
    <source>
        <dbReference type="ARBA" id="ARBA00007812"/>
    </source>
</evidence>
<sequence length="604" mass="63905">MSNSANRPAPAAKTHASNDIAAIDRPVPAGVNAPAFGSDIIADALRATDIPYIALNPGASYRGLHDSLVNYLGNDKPQMLLCLHEEAAVAIAHGYAKVTGKAMAAAVHSNVGLMHATMAVFNAWCDRMPMLILGATGPVDAAKRRPWIDWIHTARDQGALLRGYSKWDDQPASPAAAREAILRATWIANTAPRGPTYINLDAEVQEGKLEEPIAPIETKRYMPPVGGAAPPDLIAQAAGLLRNAKNAVILCGRTSRSVEAWKQRVALAERLGARVLTDLKIAASFPTDHPLHVAAPGNIAPLPEGQEAIRNADVIVSLDWLDLAGTFRHAGGAPKAKVIQVSVDHQLHNGWSMDYQALPPVDLMIACEPDAAVAALVDALGSGSAPAPASAPKEFPKLGTDKLTVDHLADHLRRAVGDRPASLTHVSLSWNGASWPFRHPLDYLGSDAGGGIGGGPGISVGAALALKGSGRLPVAVCGDGDFLMGVTALWTAAHYKIPLLIVVANNRSFFNDELHQERVARMRNRPVENRWVGQRISEPDIDLASMARAQGAVGFGPVTEISDLTPTFEKAIAEVEAGNVVVVDVRVEPGYTAAMTAVMTRKSD</sequence>
<dbReference type="Gene3D" id="3.40.50.1220">
    <property type="entry name" value="TPP-binding domain"/>
    <property type="match status" value="1"/>
</dbReference>
<dbReference type="InterPro" id="IPR011766">
    <property type="entry name" value="TPP_enzyme_TPP-bd"/>
</dbReference>
<dbReference type="SUPFAM" id="SSF52518">
    <property type="entry name" value="Thiamin diphosphate-binding fold (THDP-binding)"/>
    <property type="match status" value="2"/>
</dbReference>
<feature type="domain" description="Thiamine pyrophosphate enzyme TPP-binding" evidence="5">
    <location>
        <begin position="434"/>
        <end position="585"/>
    </location>
</feature>
<dbReference type="KEGG" id="ptaw:DW352_07230"/>
<reference evidence="7 8" key="1">
    <citation type="submission" date="2018-07" db="EMBL/GenBank/DDBJ databases">
        <authorList>
            <person name="Quirk P.G."/>
            <person name="Krulwich T.A."/>
        </authorList>
    </citation>
    <scope>NUCLEOTIDE SEQUENCE [LARGE SCALE GENOMIC DNA]</scope>
    <source>
        <strain evidence="7 8">CC-BB4</strain>
    </source>
</reference>
<dbReference type="InterPro" id="IPR045229">
    <property type="entry name" value="TPP_enz"/>
</dbReference>
<dbReference type="InterPro" id="IPR012000">
    <property type="entry name" value="Thiamin_PyroP_enz_cen_dom"/>
</dbReference>